<dbReference type="EMBL" id="JAPFFF010000024">
    <property type="protein sequence ID" value="KAK8850081.1"/>
    <property type="molecule type" value="Genomic_DNA"/>
</dbReference>
<feature type="signal peptide" evidence="1">
    <location>
        <begin position="1"/>
        <end position="22"/>
    </location>
</feature>
<dbReference type="InterPro" id="IPR036770">
    <property type="entry name" value="Ankyrin_rpt-contain_sf"/>
</dbReference>
<protein>
    <recommendedName>
        <fullName evidence="4">Ankyrin repeat protein</fullName>
    </recommendedName>
</protein>
<dbReference type="SUPFAM" id="SSF48403">
    <property type="entry name" value="Ankyrin repeat"/>
    <property type="match status" value="1"/>
</dbReference>
<evidence type="ECO:0000313" key="3">
    <source>
        <dbReference type="Proteomes" id="UP001470230"/>
    </source>
</evidence>
<dbReference type="SMART" id="SM00248">
    <property type="entry name" value="ANK"/>
    <property type="match status" value="3"/>
</dbReference>
<name>A0ABR2HMZ3_9EUKA</name>
<feature type="chain" id="PRO_5046695088" description="Ankyrin repeat protein" evidence="1">
    <location>
        <begin position="23"/>
        <end position="487"/>
    </location>
</feature>
<dbReference type="Proteomes" id="UP001470230">
    <property type="component" value="Unassembled WGS sequence"/>
</dbReference>
<keyword evidence="1" id="KW-0732">Signal</keyword>
<sequence>MGMGKLKVISGVLLSLVTSAHASVPYFGGLSDRRWLDTRVAIGKASYKAADLLGKDSSTLGTLFGKSTEANSTVYLGPRLPVALIAAASNTELNAWDSTQKKAARFWYSGSEYAGDKIDDLLNSVVGTKGNLPNAKDILGFRYPAIVFAACCPKIDALEAILNNTNTSVTSETVLRYNAAHAAAINSSACLKHLVDDSRIDINRRTISGESPLFFAAKYYGENWLAKSDNNENPVRILLKAKDINVNSEDYLGRTIFHIAVMKGEATVVKVVLSDNYQQIPESGQVPTKCTNCGNDLTCDTCETSAPVTSEKDPIKLDYTKPDAYGQTAISYVWQITDGQKRLDVMKAIEDSNKMDKLTFDLASKNYDAIKKQYDETIHGLIAAASAENLTAKEEIAQALNGMSTAIDSITATDKGLSEADLKATGSDSSVWTMAKNVATARKGIQDQIAAVRELMKVDTTYTTPETEKAFIDLEITLRKIVEAMVF</sequence>
<evidence type="ECO:0000256" key="1">
    <source>
        <dbReference type="SAM" id="SignalP"/>
    </source>
</evidence>
<gene>
    <name evidence="2" type="ORF">M9Y10_018192</name>
</gene>
<dbReference type="InterPro" id="IPR002110">
    <property type="entry name" value="Ankyrin_rpt"/>
</dbReference>
<organism evidence="2 3">
    <name type="scientific">Tritrichomonas musculus</name>
    <dbReference type="NCBI Taxonomy" id="1915356"/>
    <lineage>
        <taxon>Eukaryota</taxon>
        <taxon>Metamonada</taxon>
        <taxon>Parabasalia</taxon>
        <taxon>Tritrichomonadida</taxon>
        <taxon>Tritrichomonadidae</taxon>
        <taxon>Tritrichomonas</taxon>
    </lineage>
</organism>
<evidence type="ECO:0008006" key="4">
    <source>
        <dbReference type="Google" id="ProtNLM"/>
    </source>
</evidence>
<evidence type="ECO:0000313" key="2">
    <source>
        <dbReference type="EMBL" id="KAK8850081.1"/>
    </source>
</evidence>
<proteinExistence type="predicted"/>
<keyword evidence="3" id="KW-1185">Reference proteome</keyword>
<reference evidence="2 3" key="1">
    <citation type="submission" date="2024-04" db="EMBL/GenBank/DDBJ databases">
        <title>Tritrichomonas musculus Genome.</title>
        <authorList>
            <person name="Alves-Ferreira E."/>
            <person name="Grigg M."/>
            <person name="Lorenzi H."/>
            <person name="Galac M."/>
        </authorList>
    </citation>
    <scope>NUCLEOTIDE SEQUENCE [LARGE SCALE GENOMIC DNA]</scope>
    <source>
        <strain evidence="2 3">EAF2021</strain>
    </source>
</reference>
<comment type="caution">
    <text evidence="2">The sequence shown here is derived from an EMBL/GenBank/DDBJ whole genome shotgun (WGS) entry which is preliminary data.</text>
</comment>
<accession>A0ABR2HMZ3</accession>
<dbReference type="Gene3D" id="1.25.40.20">
    <property type="entry name" value="Ankyrin repeat-containing domain"/>
    <property type="match status" value="1"/>
</dbReference>